<dbReference type="STRING" id="991905.SL003B_0553"/>
<gene>
    <name evidence="1" type="ordered locus">SL003B_0553</name>
</gene>
<keyword evidence="2" id="KW-1185">Reference proteome</keyword>
<dbReference type="eggNOG" id="ENOG5033KS3">
    <property type="taxonomic scope" value="Bacteria"/>
</dbReference>
<dbReference type="AlphaFoldDB" id="F2J404"/>
<evidence type="ECO:0000313" key="1">
    <source>
        <dbReference type="EMBL" id="ADZ68986.1"/>
    </source>
</evidence>
<sequence>MATRDPVDIDTPAQDLLGATAVAERMAIARIRRILADLHMPCRCQDEIDRTMEALVAWESRRIRHHLLKDIRKSAGRLRAGIAFLDDLADLPDGEFDAQTCADHAETLTVLADSARLCAQALTRLAALDQGDDTPST</sequence>
<organism evidence="1 2">
    <name type="scientific">Polymorphum gilvum (strain LMG 25793 / CGMCC 1.9160 / SL003B-26A1)</name>
    <dbReference type="NCBI Taxonomy" id="991905"/>
    <lineage>
        <taxon>Bacteria</taxon>
        <taxon>Pseudomonadati</taxon>
        <taxon>Pseudomonadota</taxon>
        <taxon>Alphaproteobacteria</taxon>
        <taxon>Rhodobacterales</taxon>
        <taxon>Paracoccaceae</taxon>
        <taxon>Polymorphum</taxon>
    </lineage>
</organism>
<reference evidence="1 2" key="1">
    <citation type="journal article" date="2011" name="J. Bacteriol.">
        <title>Complete genome sequence of Polymorphum gilvum SL003B-26A1T, a crude oil-degrading bacterium from oil-polluted saline soil.</title>
        <authorList>
            <person name="Li S.G."/>
            <person name="Tang Y.Q."/>
            <person name="Nie Y."/>
            <person name="Cai M."/>
            <person name="Wu X.L."/>
        </authorList>
    </citation>
    <scope>NUCLEOTIDE SEQUENCE [LARGE SCALE GENOMIC DNA]</scope>
    <source>
        <strain evidence="2">LMG 25793 / CGMCC 1.9160 / SL003B-26A1</strain>
    </source>
</reference>
<dbReference type="RefSeq" id="WP_013651310.1">
    <property type="nucleotide sequence ID" value="NC_015259.1"/>
</dbReference>
<proteinExistence type="predicted"/>
<dbReference type="OrthoDB" id="7678117at2"/>
<accession>F2J404</accession>
<dbReference type="KEGG" id="pgv:SL003B_0553"/>
<evidence type="ECO:0000313" key="2">
    <source>
        <dbReference type="Proteomes" id="UP000008130"/>
    </source>
</evidence>
<dbReference type="EMBL" id="CP002568">
    <property type="protein sequence ID" value="ADZ68986.1"/>
    <property type="molecule type" value="Genomic_DNA"/>
</dbReference>
<name>F2J404_POLGS</name>
<dbReference type="Proteomes" id="UP000008130">
    <property type="component" value="Chromosome"/>
</dbReference>
<dbReference type="HOGENOM" id="CLU_1863352_0_0_5"/>
<protein>
    <submittedName>
        <fullName evidence="1">Uncharacterized protein</fullName>
    </submittedName>
</protein>